<sequence>MEKPLLLCFLMMTRCNHFLSLEAQVPGTSQDHLQIFNIEAKQKMKSYQMPEQVLALWDSEPIKMFDRTANLANNQIINYRCDPSEKWLVLIGIAPGLAERPQLVKGNMQLYSVDQQHSQALEAHAAAFASFRIPGNERDSILISFATKSSNAGQVTSKLRAVRIRIGIAY</sequence>
<dbReference type="Gramene" id="PHT86702">
    <property type="protein sequence ID" value="PHT86702"/>
    <property type="gene ID" value="T459_08808"/>
</dbReference>
<proteinExistence type="predicted"/>
<reference evidence="2 3" key="2">
    <citation type="journal article" date="2017" name="Genome Biol.">
        <title>New reference genome sequences of hot pepper reveal the massive evolution of plant disease-resistance genes by retroduplication.</title>
        <authorList>
            <person name="Kim S."/>
            <person name="Park J."/>
            <person name="Yeom S.I."/>
            <person name="Kim Y.M."/>
            <person name="Seo E."/>
            <person name="Kim K.T."/>
            <person name="Kim M.S."/>
            <person name="Lee J.M."/>
            <person name="Cheong K."/>
            <person name="Shin H.S."/>
            <person name="Kim S.B."/>
            <person name="Han K."/>
            <person name="Lee J."/>
            <person name="Park M."/>
            <person name="Lee H.A."/>
            <person name="Lee H.Y."/>
            <person name="Lee Y."/>
            <person name="Oh S."/>
            <person name="Lee J.H."/>
            <person name="Choi E."/>
            <person name="Choi E."/>
            <person name="Lee S.E."/>
            <person name="Jeon J."/>
            <person name="Kim H."/>
            <person name="Choi G."/>
            <person name="Song H."/>
            <person name="Lee J."/>
            <person name="Lee S.C."/>
            <person name="Kwon J.K."/>
            <person name="Lee H.Y."/>
            <person name="Koo N."/>
            <person name="Hong Y."/>
            <person name="Kim R.W."/>
            <person name="Kang W.H."/>
            <person name="Huh J.H."/>
            <person name="Kang B.C."/>
            <person name="Yang T.J."/>
            <person name="Lee Y.H."/>
            <person name="Bennetzen J.L."/>
            <person name="Choi D."/>
        </authorList>
    </citation>
    <scope>NUCLEOTIDE SEQUENCE [LARGE SCALE GENOMIC DNA]</scope>
    <source>
        <strain evidence="3">cv. CM334</strain>
    </source>
</reference>
<dbReference type="SUPFAM" id="SSF50989">
    <property type="entry name" value="Clathrin heavy-chain terminal domain"/>
    <property type="match status" value="1"/>
</dbReference>
<dbReference type="InterPro" id="IPR016025">
    <property type="entry name" value="Clathrin_H-chain_N"/>
</dbReference>
<dbReference type="PANTHER" id="PTHR10292">
    <property type="entry name" value="CLATHRIN HEAVY CHAIN RELATED"/>
    <property type="match status" value="1"/>
</dbReference>
<dbReference type="AlphaFoldDB" id="A0A2G2ZXI5"/>
<dbReference type="GO" id="GO:0030130">
    <property type="term" value="C:clathrin coat of trans-Golgi network vesicle"/>
    <property type="evidence" value="ECO:0007669"/>
    <property type="project" value="InterPro"/>
</dbReference>
<dbReference type="Proteomes" id="UP000222542">
    <property type="component" value="Unassembled WGS sequence"/>
</dbReference>
<feature type="chain" id="PRO_5013901815" description="Clathrin heavy chain 1-like" evidence="1">
    <location>
        <begin position="16"/>
        <end position="170"/>
    </location>
</feature>
<dbReference type="GO" id="GO:0030132">
    <property type="term" value="C:clathrin coat of coated pit"/>
    <property type="evidence" value="ECO:0007669"/>
    <property type="project" value="InterPro"/>
</dbReference>
<protein>
    <recommendedName>
        <fullName evidence="4">Clathrin heavy chain 1-like</fullName>
    </recommendedName>
</protein>
<dbReference type="PANTHER" id="PTHR10292:SF34">
    <property type="entry name" value="CLATHRIN HEAVY CHAIN 1-RELATED"/>
    <property type="match status" value="1"/>
</dbReference>
<keyword evidence="1" id="KW-0732">Signal</keyword>
<accession>A0A2G2ZXI5</accession>
<evidence type="ECO:0008006" key="4">
    <source>
        <dbReference type="Google" id="ProtNLM"/>
    </source>
</evidence>
<organism evidence="2 3">
    <name type="scientific">Capsicum annuum</name>
    <name type="common">Capsicum pepper</name>
    <dbReference type="NCBI Taxonomy" id="4072"/>
    <lineage>
        <taxon>Eukaryota</taxon>
        <taxon>Viridiplantae</taxon>
        <taxon>Streptophyta</taxon>
        <taxon>Embryophyta</taxon>
        <taxon>Tracheophyta</taxon>
        <taxon>Spermatophyta</taxon>
        <taxon>Magnoliopsida</taxon>
        <taxon>eudicotyledons</taxon>
        <taxon>Gunneridae</taxon>
        <taxon>Pentapetalae</taxon>
        <taxon>asterids</taxon>
        <taxon>lamiids</taxon>
        <taxon>Solanales</taxon>
        <taxon>Solanaceae</taxon>
        <taxon>Solanoideae</taxon>
        <taxon>Capsiceae</taxon>
        <taxon>Capsicum</taxon>
    </lineage>
</organism>
<comment type="caution">
    <text evidence="2">The sequence shown here is derived from an EMBL/GenBank/DDBJ whole genome shotgun (WGS) entry which is preliminary data.</text>
</comment>
<dbReference type="Gene3D" id="2.130.10.110">
    <property type="entry name" value="Clathrin heavy-chain terminal domain"/>
    <property type="match status" value="2"/>
</dbReference>
<evidence type="ECO:0000313" key="2">
    <source>
        <dbReference type="EMBL" id="PHT86702.1"/>
    </source>
</evidence>
<keyword evidence="3" id="KW-1185">Reference proteome</keyword>
<dbReference type="GO" id="GO:0016192">
    <property type="term" value="P:vesicle-mediated transport"/>
    <property type="evidence" value="ECO:0007669"/>
    <property type="project" value="InterPro"/>
</dbReference>
<dbReference type="Pfam" id="PF01394">
    <property type="entry name" value="Clathrin_propel"/>
    <property type="match status" value="1"/>
</dbReference>
<feature type="signal peptide" evidence="1">
    <location>
        <begin position="1"/>
        <end position="15"/>
    </location>
</feature>
<dbReference type="OMA" id="LWDSEPI"/>
<gene>
    <name evidence="2" type="ORF">T459_08808</name>
</gene>
<evidence type="ECO:0000256" key="1">
    <source>
        <dbReference type="SAM" id="SignalP"/>
    </source>
</evidence>
<dbReference type="GO" id="GO:0006886">
    <property type="term" value="P:intracellular protein transport"/>
    <property type="evidence" value="ECO:0007669"/>
    <property type="project" value="InterPro"/>
</dbReference>
<dbReference type="InterPro" id="IPR022365">
    <property type="entry name" value="Clathrin_H-chain_propeller_rpt"/>
</dbReference>
<dbReference type="STRING" id="4072.A0A2G2ZXI5"/>
<dbReference type="GO" id="GO:0005198">
    <property type="term" value="F:structural molecule activity"/>
    <property type="evidence" value="ECO:0007669"/>
    <property type="project" value="InterPro"/>
</dbReference>
<reference evidence="2 3" key="1">
    <citation type="journal article" date="2014" name="Nat. Genet.">
        <title>Genome sequence of the hot pepper provides insights into the evolution of pungency in Capsicum species.</title>
        <authorList>
            <person name="Kim S."/>
            <person name="Park M."/>
            <person name="Yeom S.I."/>
            <person name="Kim Y.M."/>
            <person name="Lee J.M."/>
            <person name="Lee H.A."/>
            <person name="Seo E."/>
            <person name="Choi J."/>
            <person name="Cheong K."/>
            <person name="Kim K.T."/>
            <person name="Jung K."/>
            <person name="Lee G.W."/>
            <person name="Oh S.K."/>
            <person name="Bae C."/>
            <person name="Kim S.B."/>
            <person name="Lee H.Y."/>
            <person name="Kim S.Y."/>
            <person name="Kim M.S."/>
            <person name="Kang B.C."/>
            <person name="Jo Y.D."/>
            <person name="Yang H.B."/>
            <person name="Jeong H.J."/>
            <person name="Kang W.H."/>
            <person name="Kwon J.K."/>
            <person name="Shin C."/>
            <person name="Lim J.Y."/>
            <person name="Park J.H."/>
            <person name="Huh J.H."/>
            <person name="Kim J.S."/>
            <person name="Kim B.D."/>
            <person name="Cohen O."/>
            <person name="Paran I."/>
            <person name="Suh M.C."/>
            <person name="Lee S.B."/>
            <person name="Kim Y.K."/>
            <person name="Shin Y."/>
            <person name="Noh S.J."/>
            <person name="Park J."/>
            <person name="Seo Y.S."/>
            <person name="Kwon S.Y."/>
            <person name="Kim H.A."/>
            <person name="Park J.M."/>
            <person name="Kim H.J."/>
            <person name="Choi S.B."/>
            <person name="Bosland P.W."/>
            <person name="Reeves G."/>
            <person name="Jo S.H."/>
            <person name="Lee B.W."/>
            <person name="Cho H.T."/>
            <person name="Choi H.S."/>
            <person name="Lee M.S."/>
            <person name="Yu Y."/>
            <person name="Do Choi Y."/>
            <person name="Park B.S."/>
            <person name="van Deynze A."/>
            <person name="Ashrafi H."/>
            <person name="Hill T."/>
            <person name="Kim W.T."/>
            <person name="Pai H.S."/>
            <person name="Ahn H.K."/>
            <person name="Yeam I."/>
            <person name="Giovannoni J.J."/>
            <person name="Rose J.K."/>
            <person name="Sorensen I."/>
            <person name="Lee S.J."/>
            <person name="Kim R.W."/>
            <person name="Choi I.Y."/>
            <person name="Choi B.S."/>
            <person name="Lim J.S."/>
            <person name="Lee Y.H."/>
            <person name="Choi D."/>
        </authorList>
    </citation>
    <scope>NUCLEOTIDE SEQUENCE [LARGE SCALE GENOMIC DNA]</scope>
    <source>
        <strain evidence="3">cv. CM334</strain>
    </source>
</reference>
<evidence type="ECO:0000313" key="3">
    <source>
        <dbReference type="Proteomes" id="UP000222542"/>
    </source>
</evidence>
<name>A0A2G2ZXI5_CAPAN</name>
<dbReference type="EMBL" id="AYRZ02000003">
    <property type="protein sequence ID" value="PHT86702.1"/>
    <property type="molecule type" value="Genomic_DNA"/>
</dbReference>